<dbReference type="RefSeq" id="WP_127188231.1">
    <property type="nucleotide sequence ID" value="NZ_RZNJ01000003.1"/>
</dbReference>
<dbReference type="OrthoDB" id="5402098at2"/>
<organism evidence="1 2">
    <name type="scientific">Arsenicitalea aurantiaca</name>
    <dbReference type="NCBI Taxonomy" id="1783274"/>
    <lineage>
        <taxon>Bacteria</taxon>
        <taxon>Pseudomonadati</taxon>
        <taxon>Pseudomonadota</taxon>
        <taxon>Alphaproteobacteria</taxon>
        <taxon>Hyphomicrobiales</taxon>
        <taxon>Devosiaceae</taxon>
        <taxon>Arsenicitalea</taxon>
    </lineage>
</organism>
<dbReference type="EMBL" id="RZNJ01000003">
    <property type="protein sequence ID" value="RUT30985.1"/>
    <property type="molecule type" value="Genomic_DNA"/>
</dbReference>
<dbReference type="Proteomes" id="UP000281547">
    <property type="component" value="Unassembled WGS sequence"/>
</dbReference>
<evidence type="ECO:0008006" key="3">
    <source>
        <dbReference type="Google" id="ProtNLM"/>
    </source>
</evidence>
<proteinExistence type="predicted"/>
<comment type="caution">
    <text evidence="1">The sequence shown here is derived from an EMBL/GenBank/DDBJ whole genome shotgun (WGS) entry which is preliminary data.</text>
</comment>
<accession>A0A433XA83</accession>
<gene>
    <name evidence="1" type="ORF">EMQ25_08885</name>
</gene>
<evidence type="ECO:0000313" key="2">
    <source>
        <dbReference type="Proteomes" id="UP000281547"/>
    </source>
</evidence>
<keyword evidence="2" id="KW-1185">Reference proteome</keyword>
<protein>
    <recommendedName>
        <fullName evidence="3">Surface antigen domain-containing protein</fullName>
    </recommendedName>
</protein>
<sequence>MHAPRIAFPLIALLALAGCTGMGPSGELRSGPTLSSAPMTALPEAPVQTASLTPPPVTNPVQAQATAQAMTDGLAFLDPQAVSLLSTADRGTASTAQFNALQFGRPGAPRTWSGSGGTAGSITVGPYVRVNNIDCRDFTHTVTRSGQSYAKSGTACRESDGRWTVAS</sequence>
<dbReference type="AlphaFoldDB" id="A0A433XA83"/>
<name>A0A433XA83_9HYPH</name>
<dbReference type="PROSITE" id="PS51257">
    <property type="entry name" value="PROKAR_LIPOPROTEIN"/>
    <property type="match status" value="1"/>
</dbReference>
<reference evidence="1 2" key="1">
    <citation type="journal article" date="2016" name="Int. J. Syst. Evol. Microbiol.">
        <title>Arsenicitalea aurantiaca gen. nov., sp. nov., a new member of the family Hyphomicrobiaceae, isolated from high-arsenic sediment.</title>
        <authorList>
            <person name="Mu Y."/>
            <person name="Zhou L."/>
            <person name="Zeng X.C."/>
            <person name="Liu L."/>
            <person name="Pan Y."/>
            <person name="Chen X."/>
            <person name="Wang J."/>
            <person name="Li S."/>
            <person name="Li W.J."/>
            <person name="Wang Y."/>
        </authorList>
    </citation>
    <scope>NUCLEOTIDE SEQUENCE [LARGE SCALE GENOMIC DNA]</scope>
    <source>
        <strain evidence="1 2">42-50</strain>
    </source>
</reference>
<evidence type="ECO:0000313" key="1">
    <source>
        <dbReference type="EMBL" id="RUT30985.1"/>
    </source>
</evidence>